<proteinExistence type="inferred from homology"/>
<dbReference type="OrthoDB" id="9781888at2"/>
<dbReference type="SUPFAM" id="SSF111369">
    <property type="entry name" value="HlyD-like secretion proteins"/>
    <property type="match status" value="1"/>
</dbReference>
<reference evidence="4 5" key="1">
    <citation type="journal article" date="2014" name="Int. J. Syst. Evol. Microbiol.">
        <title>Oceanisphaera profunda sp. nov., a marine bacterium isolated from deep-sea sediment, and emended description of the genus Oceanisphaera.</title>
        <authorList>
            <person name="Xu Z."/>
            <person name="Zhang X.Y."/>
            <person name="Su H.N."/>
            <person name="Yu Z.C."/>
            <person name="Liu C."/>
            <person name="Li H."/>
            <person name="Chen X.L."/>
            <person name="Song X.Y."/>
            <person name="Xie B.B."/>
            <person name="Qin Q.L."/>
            <person name="Zhou B.C."/>
            <person name="Shi M."/>
            <person name="Huang Y."/>
            <person name="Zhang Y.Z."/>
        </authorList>
    </citation>
    <scope>NUCLEOTIDE SEQUENCE [LARGE SCALE GENOMIC DNA]</scope>
    <source>
        <strain evidence="4 5">SM1222</strain>
    </source>
</reference>
<dbReference type="PANTHER" id="PTHR30469">
    <property type="entry name" value="MULTIDRUG RESISTANCE PROTEIN MDTA"/>
    <property type="match status" value="1"/>
</dbReference>
<keyword evidence="2" id="KW-0175">Coiled coil</keyword>
<dbReference type="Gene3D" id="2.40.50.100">
    <property type="match status" value="1"/>
</dbReference>
<evidence type="ECO:0000256" key="1">
    <source>
        <dbReference type="ARBA" id="ARBA00009477"/>
    </source>
</evidence>
<dbReference type="GO" id="GO:1990281">
    <property type="term" value="C:efflux pump complex"/>
    <property type="evidence" value="ECO:0007669"/>
    <property type="project" value="TreeGrafter"/>
</dbReference>
<dbReference type="PANTHER" id="PTHR30469:SF15">
    <property type="entry name" value="HLYD FAMILY OF SECRETION PROTEINS"/>
    <property type="match status" value="1"/>
</dbReference>
<dbReference type="Pfam" id="PF25917">
    <property type="entry name" value="BSH_RND"/>
    <property type="match status" value="1"/>
</dbReference>
<name>A0A1Y0D9H8_9GAMM</name>
<evidence type="ECO:0000256" key="2">
    <source>
        <dbReference type="SAM" id="Coils"/>
    </source>
</evidence>
<evidence type="ECO:0000313" key="5">
    <source>
        <dbReference type="Proteomes" id="UP000243937"/>
    </source>
</evidence>
<dbReference type="GO" id="GO:0015562">
    <property type="term" value="F:efflux transmembrane transporter activity"/>
    <property type="evidence" value="ECO:0007669"/>
    <property type="project" value="TreeGrafter"/>
</dbReference>
<dbReference type="Gene3D" id="2.40.30.170">
    <property type="match status" value="1"/>
</dbReference>
<dbReference type="Gene3D" id="2.40.420.20">
    <property type="match status" value="1"/>
</dbReference>
<dbReference type="Proteomes" id="UP000243937">
    <property type="component" value="Chromosome"/>
</dbReference>
<dbReference type="InterPro" id="IPR058625">
    <property type="entry name" value="MdtA-like_BSH"/>
</dbReference>
<dbReference type="Gene3D" id="1.10.287.470">
    <property type="entry name" value="Helix hairpin bin"/>
    <property type="match status" value="1"/>
</dbReference>
<feature type="coiled-coil region" evidence="2">
    <location>
        <begin position="111"/>
        <end position="183"/>
    </location>
</feature>
<accession>A0A1Y0D9H8</accession>
<feature type="domain" description="Multidrug resistance protein MdtA-like barrel-sandwich hybrid" evidence="3">
    <location>
        <begin position="67"/>
        <end position="216"/>
    </location>
</feature>
<dbReference type="KEGG" id="opf:CBP31_15390"/>
<organism evidence="4 5">
    <name type="scientific">Oceanisphaera profunda</name>
    <dbReference type="NCBI Taxonomy" id="1416627"/>
    <lineage>
        <taxon>Bacteria</taxon>
        <taxon>Pseudomonadati</taxon>
        <taxon>Pseudomonadota</taxon>
        <taxon>Gammaproteobacteria</taxon>
        <taxon>Aeromonadales</taxon>
        <taxon>Aeromonadaceae</taxon>
        <taxon>Oceanisphaera</taxon>
    </lineage>
</organism>
<comment type="similarity">
    <text evidence="1">Belongs to the membrane fusion protein (MFP) (TC 8.A.1) family.</text>
</comment>
<evidence type="ECO:0000259" key="3">
    <source>
        <dbReference type="Pfam" id="PF25917"/>
    </source>
</evidence>
<gene>
    <name evidence="4" type="ORF">CBP31_15390</name>
</gene>
<keyword evidence="5" id="KW-1185">Reference proteome</keyword>
<dbReference type="EMBL" id="CP021377">
    <property type="protein sequence ID" value="ART83847.1"/>
    <property type="molecule type" value="Genomic_DNA"/>
</dbReference>
<dbReference type="InterPro" id="IPR006143">
    <property type="entry name" value="RND_pump_MFP"/>
</dbReference>
<dbReference type="RefSeq" id="WP_087038524.1">
    <property type="nucleotide sequence ID" value="NZ_CP021377.1"/>
</dbReference>
<sequence>MKLPHVTRRIFTLIAVIFLLLVLFIYVAFRSGPLAPVAVTISTVQSQAITPTLSGIGTVQARYRYHIGPTHPGRIKNLEVQVGDTVLAGQLLGEMDPVDLDAQLLAKQAAIKSAQASFQQAQAEQTFAQQQLNRYQKLLTQRGTSEENTALKRLELAVATAKLSATREEITRLRADLAALTAQHVNLRLIAPTAGLVVARNLEPGTTVMAGQAVIEIIDPTSLWVNTRFDQVNAEGLAPDLSAQLNLRSRRHQNLPGQVLRIEPLADEVTEEILAKIIFDEVLAPLPPLGELAEVTLKLDEVSAAPTILNAAIRLVDGQRGVWKLIDDDLTFTPLIFGRSDLEGRVQVLKGLEEGDRIVLYSEKSLNKHSRLHIVEQLRSAAP</sequence>
<protein>
    <submittedName>
        <fullName evidence="4">Efflux transporter periplasmic adaptor subunit</fullName>
    </submittedName>
</protein>
<dbReference type="AlphaFoldDB" id="A0A1Y0D9H8"/>
<dbReference type="NCBIfam" id="TIGR01730">
    <property type="entry name" value="RND_mfp"/>
    <property type="match status" value="1"/>
</dbReference>
<evidence type="ECO:0000313" key="4">
    <source>
        <dbReference type="EMBL" id="ART83847.1"/>
    </source>
</evidence>